<reference evidence="1 2" key="2">
    <citation type="journal article" date="2016" name="Genome Biol. Evol.">
        <title>Extensive mobilome-driven genome diversification in mouse gut-associated Bacteroides vulgatus mpk.</title>
        <authorList>
            <person name="Lange A."/>
            <person name="Beier S."/>
            <person name="Steimle A."/>
            <person name="Autenrieth I.B."/>
            <person name="Huson D.H."/>
            <person name="Frick J.S."/>
        </authorList>
    </citation>
    <scope>NUCLEOTIDE SEQUENCE [LARGE SCALE GENOMIC DNA]</scope>
    <source>
        <strain evidence="2">mpk</strain>
    </source>
</reference>
<evidence type="ECO:0000313" key="1">
    <source>
        <dbReference type="EMBL" id="ALK84018.1"/>
    </source>
</evidence>
<dbReference type="Proteomes" id="UP000061587">
    <property type="component" value="Chromosome"/>
</dbReference>
<name>A0A0N7J729_PHOVU</name>
<accession>A0A0N7J729</accession>
<dbReference type="PATRIC" id="fig|821.40.peg.1678"/>
<proteinExistence type="predicted"/>
<dbReference type="EMBL" id="CP013020">
    <property type="protein sequence ID" value="ALK84018.1"/>
    <property type="molecule type" value="Genomic_DNA"/>
</dbReference>
<evidence type="ECO:0000313" key="2">
    <source>
        <dbReference type="Proteomes" id="UP000061587"/>
    </source>
</evidence>
<dbReference type="AlphaFoldDB" id="A0A0N7J729"/>
<gene>
    <name evidence="1" type="ORF">BvMPK_1411</name>
</gene>
<dbReference type="NCBIfam" id="NF047593">
    <property type="entry name" value="IS66_ISAeme5_TnpA"/>
    <property type="match status" value="1"/>
</dbReference>
<protein>
    <recommendedName>
        <fullName evidence="3">Transposase</fullName>
    </recommendedName>
</protein>
<sequence>MLITTIVLFMTRSDFLQLQELQRNSGLTLMKYLRENGLSYSTYNYWKRKFLYQESEESEVSFAQVCLRPSTEVALTSPTGHITLRFPNGVHVCLDTGMEESASRLITSYPYGHVLPE</sequence>
<evidence type="ECO:0008006" key="3">
    <source>
        <dbReference type="Google" id="ProtNLM"/>
    </source>
</evidence>
<reference evidence="2" key="1">
    <citation type="submission" date="2015-10" db="EMBL/GenBank/DDBJ databases">
        <title>Extensive mobilome-driven genome diversification in gut-associated Bacteroides vulgatus mpk.</title>
        <authorList>
            <person name="Beier S."/>
            <person name="Lange A."/>
            <person name="Huson D.H."/>
            <person name="Frick J.-S."/>
            <person name="Autenrieth I.B."/>
        </authorList>
    </citation>
    <scope>NUCLEOTIDE SEQUENCE [LARGE SCALE GENOMIC DNA]</scope>
    <source>
        <strain evidence="2">mpk</strain>
    </source>
</reference>
<organism evidence="1 2">
    <name type="scientific">Phocaeicola vulgatus</name>
    <name type="common">Bacteroides vulgatus</name>
    <dbReference type="NCBI Taxonomy" id="821"/>
    <lineage>
        <taxon>Bacteria</taxon>
        <taxon>Pseudomonadati</taxon>
        <taxon>Bacteroidota</taxon>
        <taxon>Bacteroidia</taxon>
        <taxon>Bacteroidales</taxon>
        <taxon>Bacteroidaceae</taxon>
        <taxon>Phocaeicola</taxon>
    </lineage>
</organism>